<evidence type="ECO:0000256" key="1">
    <source>
        <dbReference type="ARBA" id="ARBA00022723"/>
    </source>
</evidence>
<evidence type="ECO:0000256" key="2">
    <source>
        <dbReference type="ARBA" id="ARBA00022771"/>
    </source>
</evidence>
<dbReference type="SUPFAM" id="SSF90229">
    <property type="entry name" value="CCCH zinc finger"/>
    <property type="match status" value="1"/>
</dbReference>
<dbReference type="PROSITE" id="PS50103">
    <property type="entry name" value="ZF_C3H1"/>
    <property type="match status" value="1"/>
</dbReference>
<dbReference type="PANTHER" id="PTHR46156:SF1">
    <property type="entry name" value="ZINC FINGER CCCH DOMAIN-CONTAINING PROTEIN 3"/>
    <property type="match status" value="1"/>
</dbReference>
<proteinExistence type="predicted"/>
<keyword evidence="2 4" id="KW-0863">Zinc-finger</keyword>
<evidence type="ECO:0000259" key="6">
    <source>
        <dbReference type="PROSITE" id="PS50103"/>
    </source>
</evidence>
<reference evidence="7 8" key="1">
    <citation type="submission" date="2021-07" db="EMBL/GenBank/DDBJ databases">
        <authorList>
            <person name="Palmer J.M."/>
        </authorList>
    </citation>
    <scope>NUCLEOTIDE SEQUENCE [LARGE SCALE GENOMIC DNA]</scope>
    <source>
        <strain evidence="7 8">AT_MEX2019</strain>
        <tissue evidence="7">Muscle</tissue>
    </source>
</reference>
<feature type="region of interest" description="Disordered" evidence="5">
    <location>
        <begin position="47"/>
        <end position="74"/>
    </location>
</feature>
<dbReference type="InterPro" id="IPR000571">
    <property type="entry name" value="Znf_CCCH"/>
</dbReference>
<gene>
    <name evidence="7" type="ORF">ATANTOWER_025544</name>
</gene>
<evidence type="ECO:0000256" key="4">
    <source>
        <dbReference type="PROSITE-ProRule" id="PRU00723"/>
    </source>
</evidence>
<name>A0ABU7C9M0_9TELE</name>
<keyword evidence="1 4" id="KW-0479">Metal-binding</keyword>
<dbReference type="EMBL" id="JAHUTI010084603">
    <property type="protein sequence ID" value="MED6259578.1"/>
    <property type="molecule type" value="Genomic_DNA"/>
</dbReference>
<evidence type="ECO:0000256" key="5">
    <source>
        <dbReference type="SAM" id="MobiDB-lite"/>
    </source>
</evidence>
<dbReference type="Gene3D" id="6.10.250.3220">
    <property type="match status" value="1"/>
</dbReference>
<dbReference type="InterPro" id="IPR036855">
    <property type="entry name" value="Znf_CCCH_sf"/>
</dbReference>
<sequence>MTVVSSANLRSFTDESDECKKKHTLVCPDFSKTGSCPRSSRCKLQHRQRVKRSASSTSTVSDKRGCSKEPFKRPHLSVVIPQDAKATPGTPIAGPLALPSFISLSSSPEEADAPNSPLADPTQVKGVLLKVLETIAALCESIVLSLALLHSSLDCPWCWRGRNGFTVDKCTFYTL</sequence>
<organism evidence="7 8">
    <name type="scientific">Ataeniobius toweri</name>
    <dbReference type="NCBI Taxonomy" id="208326"/>
    <lineage>
        <taxon>Eukaryota</taxon>
        <taxon>Metazoa</taxon>
        <taxon>Chordata</taxon>
        <taxon>Craniata</taxon>
        <taxon>Vertebrata</taxon>
        <taxon>Euteleostomi</taxon>
        <taxon>Actinopterygii</taxon>
        <taxon>Neopterygii</taxon>
        <taxon>Teleostei</taxon>
        <taxon>Neoteleostei</taxon>
        <taxon>Acanthomorphata</taxon>
        <taxon>Ovalentaria</taxon>
        <taxon>Atherinomorphae</taxon>
        <taxon>Cyprinodontiformes</taxon>
        <taxon>Goodeidae</taxon>
        <taxon>Ataeniobius</taxon>
    </lineage>
</organism>
<keyword evidence="3 4" id="KW-0862">Zinc</keyword>
<evidence type="ECO:0000256" key="3">
    <source>
        <dbReference type="ARBA" id="ARBA00022833"/>
    </source>
</evidence>
<accession>A0ABU7C9M0</accession>
<comment type="caution">
    <text evidence="7">The sequence shown here is derived from an EMBL/GenBank/DDBJ whole genome shotgun (WGS) entry which is preliminary data.</text>
</comment>
<feature type="compositionally biased region" description="Basic and acidic residues" evidence="5">
    <location>
        <begin position="61"/>
        <end position="72"/>
    </location>
</feature>
<keyword evidence="8" id="KW-1185">Reference proteome</keyword>
<dbReference type="SMART" id="SM00356">
    <property type="entry name" value="ZnF_C3H1"/>
    <property type="match status" value="1"/>
</dbReference>
<dbReference type="PANTHER" id="PTHR46156">
    <property type="entry name" value="CCCH ZINGC FINGER"/>
    <property type="match status" value="1"/>
</dbReference>
<feature type="domain" description="C3H1-type" evidence="6">
    <location>
        <begin position="21"/>
        <end position="49"/>
    </location>
</feature>
<evidence type="ECO:0000313" key="7">
    <source>
        <dbReference type="EMBL" id="MED6259578.1"/>
    </source>
</evidence>
<feature type="zinc finger region" description="C3H1-type" evidence="4">
    <location>
        <begin position="21"/>
        <end position="49"/>
    </location>
</feature>
<dbReference type="Pfam" id="PF00642">
    <property type="entry name" value="zf-CCCH"/>
    <property type="match status" value="1"/>
</dbReference>
<dbReference type="Proteomes" id="UP001345963">
    <property type="component" value="Unassembled WGS sequence"/>
</dbReference>
<evidence type="ECO:0000313" key="8">
    <source>
        <dbReference type="Proteomes" id="UP001345963"/>
    </source>
</evidence>
<protein>
    <recommendedName>
        <fullName evidence="6">C3H1-type domain-containing protein</fullName>
    </recommendedName>
</protein>